<dbReference type="Pfam" id="PF13396">
    <property type="entry name" value="PLDc_N"/>
    <property type="match status" value="1"/>
</dbReference>
<dbReference type="Proteomes" id="UP000823858">
    <property type="component" value="Unassembled WGS sequence"/>
</dbReference>
<evidence type="ECO:0000256" key="11">
    <source>
        <dbReference type="ARBA" id="ARBA00023264"/>
    </source>
</evidence>
<evidence type="ECO:0000259" key="14">
    <source>
        <dbReference type="PROSITE" id="PS50035"/>
    </source>
</evidence>
<evidence type="ECO:0000256" key="12">
    <source>
        <dbReference type="NCBIfam" id="TIGR04265"/>
    </source>
</evidence>
<gene>
    <name evidence="15" type="primary">cls</name>
    <name evidence="15" type="ORF">H9751_08395</name>
</gene>
<reference evidence="15" key="1">
    <citation type="journal article" date="2021" name="PeerJ">
        <title>Extensive microbial diversity within the chicken gut microbiome revealed by metagenomics and culture.</title>
        <authorList>
            <person name="Gilroy R."/>
            <person name="Ravi A."/>
            <person name="Getino M."/>
            <person name="Pursley I."/>
            <person name="Horton D.L."/>
            <person name="Alikhan N.F."/>
            <person name="Baker D."/>
            <person name="Gharbi K."/>
            <person name="Hall N."/>
            <person name="Watson M."/>
            <person name="Adriaenssens E.M."/>
            <person name="Foster-Nyarko E."/>
            <person name="Jarju S."/>
            <person name="Secka A."/>
            <person name="Antonio M."/>
            <person name="Oren A."/>
            <person name="Chaudhuri R.R."/>
            <person name="La Ragione R."/>
            <person name="Hildebrand F."/>
            <person name="Pallen M.J."/>
        </authorList>
    </citation>
    <scope>NUCLEOTIDE SEQUENCE</scope>
    <source>
        <strain evidence="15">ChiHjej13B12-4958</strain>
    </source>
</reference>
<dbReference type="PROSITE" id="PS50035">
    <property type="entry name" value="PLD"/>
    <property type="match status" value="2"/>
</dbReference>
<evidence type="ECO:0000256" key="1">
    <source>
        <dbReference type="ARBA" id="ARBA00004651"/>
    </source>
</evidence>
<dbReference type="SMART" id="SM00155">
    <property type="entry name" value="PLDc"/>
    <property type="match status" value="2"/>
</dbReference>
<keyword evidence="6" id="KW-0677">Repeat</keyword>
<dbReference type="EC" id="2.7.8.-" evidence="12"/>
<keyword evidence="10" id="KW-0594">Phospholipid biosynthesis</keyword>
<evidence type="ECO:0000313" key="16">
    <source>
        <dbReference type="Proteomes" id="UP000823858"/>
    </source>
</evidence>
<dbReference type="Pfam" id="PF13091">
    <property type="entry name" value="PLDc_2"/>
    <property type="match status" value="2"/>
</dbReference>
<organism evidence="15 16">
    <name type="scientific">Candidatus Corynebacterium faecigallinarum</name>
    <dbReference type="NCBI Taxonomy" id="2838528"/>
    <lineage>
        <taxon>Bacteria</taxon>
        <taxon>Bacillati</taxon>
        <taxon>Actinomycetota</taxon>
        <taxon>Actinomycetes</taxon>
        <taxon>Mycobacteriales</taxon>
        <taxon>Corynebacteriaceae</taxon>
        <taxon>Corynebacterium</taxon>
    </lineage>
</organism>
<evidence type="ECO:0000256" key="3">
    <source>
        <dbReference type="ARBA" id="ARBA00022516"/>
    </source>
</evidence>
<dbReference type="InterPro" id="IPR022924">
    <property type="entry name" value="Cardiolipin_synthase"/>
</dbReference>
<evidence type="ECO:0000256" key="9">
    <source>
        <dbReference type="ARBA" id="ARBA00023136"/>
    </source>
</evidence>
<proteinExistence type="predicted"/>
<evidence type="ECO:0000256" key="13">
    <source>
        <dbReference type="SAM" id="Phobius"/>
    </source>
</evidence>
<dbReference type="PANTHER" id="PTHR21248:SF22">
    <property type="entry name" value="PHOSPHOLIPASE D"/>
    <property type="match status" value="1"/>
</dbReference>
<keyword evidence="8" id="KW-0443">Lipid metabolism</keyword>
<dbReference type="InterPro" id="IPR027379">
    <property type="entry name" value="CLS_N"/>
</dbReference>
<dbReference type="InterPro" id="IPR025202">
    <property type="entry name" value="PLD-like_dom"/>
</dbReference>
<evidence type="ECO:0000256" key="2">
    <source>
        <dbReference type="ARBA" id="ARBA00022475"/>
    </source>
</evidence>
<comment type="subcellular location">
    <subcellularLocation>
        <location evidence="1">Cell membrane</location>
        <topology evidence="1">Multi-pass membrane protein</topology>
    </subcellularLocation>
</comment>
<keyword evidence="3" id="KW-0444">Lipid biosynthesis</keyword>
<dbReference type="EMBL" id="DWVP01000020">
    <property type="protein sequence ID" value="HJC85547.1"/>
    <property type="molecule type" value="Genomic_DNA"/>
</dbReference>
<keyword evidence="2" id="KW-1003">Cell membrane</keyword>
<dbReference type="NCBIfam" id="TIGR04265">
    <property type="entry name" value="bac_cardiolipin"/>
    <property type="match status" value="1"/>
</dbReference>
<reference evidence="15" key="2">
    <citation type="submission" date="2021-04" db="EMBL/GenBank/DDBJ databases">
        <authorList>
            <person name="Gilroy R."/>
        </authorList>
    </citation>
    <scope>NUCLEOTIDE SEQUENCE</scope>
    <source>
        <strain evidence="15">ChiHjej13B12-4958</strain>
    </source>
</reference>
<keyword evidence="11" id="KW-1208">Phospholipid metabolism</keyword>
<keyword evidence="9 13" id="KW-0472">Membrane</keyword>
<evidence type="ECO:0000256" key="4">
    <source>
        <dbReference type="ARBA" id="ARBA00022679"/>
    </source>
</evidence>
<evidence type="ECO:0000256" key="7">
    <source>
        <dbReference type="ARBA" id="ARBA00022989"/>
    </source>
</evidence>
<feature type="transmembrane region" description="Helical" evidence="13">
    <location>
        <begin position="30"/>
        <end position="50"/>
    </location>
</feature>
<accession>A0A9D2QHA4</accession>
<dbReference type="GO" id="GO:0008808">
    <property type="term" value="F:cardiolipin synthase activity"/>
    <property type="evidence" value="ECO:0007669"/>
    <property type="project" value="UniProtKB-UniRule"/>
</dbReference>
<sequence>MSWSEFWSFITPEWLAFPLVGHYLSADLTWWQWGVIAFDMLLRIVALGYVPSQRKPTSAMAWLLAIFLIPMVGIVLFLLMGSPYINRRRHRIQNQANELIRTVSQDEPAIPEGHTLNDEVASMIMLNRRLTAMPAATGDFVALHSDYQESLRKMAEAVDTAENYVNVQIYITAWDDSTDVFFSALERAVARGVKVRLMFDQVGSWKYPGYRTLGKRLTDIGVDWKLMLPLQPLKWRFRRPDLRNHRKILVVDGRIGFMGSQNMIDSSYLKSANQRKGRHWVDIMVQVSGPIVLSLDAVFAVDWFTESKEELALLSPTQAADWLASEDTPWDDTPGAEVMQVIPSGPGYTTEPNLRLFVSLAHHAKERLVIVSPYFVPEEALMDAVTTASYRGVEVELYVSEKADQALVDFAQSSYYSELQRAGVRIFQYPYPAVLHTKFMIADDEVAVMGSSNMDIRSFELNYEVTLMVEKGDVISALHDLAADYRAECTELTTDQWNSRPMWRRYLENVARLTSALQ</sequence>
<feature type="domain" description="PLD phosphodiesterase" evidence="14">
    <location>
        <begin position="240"/>
        <end position="267"/>
    </location>
</feature>
<comment type="caution">
    <text evidence="15">The sequence shown here is derived from an EMBL/GenBank/DDBJ whole genome shotgun (WGS) entry which is preliminary data.</text>
</comment>
<evidence type="ECO:0000313" key="15">
    <source>
        <dbReference type="EMBL" id="HJC85547.1"/>
    </source>
</evidence>
<dbReference type="SUPFAM" id="SSF56024">
    <property type="entry name" value="Phospholipase D/nuclease"/>
    <property type="match status" value="2"/>
</dbReference>
<feature type="domain" description="PLD phosphodiesterase" evidence="14">
    <location>
        <begin position="431"/>
        <end position="458"/>
    </location>
</feature>
<dbReference type="PANTHER" id="PTHR21248">
    <property type="entry name" value="CARDIOLIPIN SYNTHASE"/>
    <property type="match status" value="1"/>
</dbReference>
<feature type="transmembrane region" description="Helical" evidence="13">
    <location>
        <begin position="62"/>
        <end position="85"/>
    </location>
</feature>
<protein>
    <recommendedName>
        <fullName evidence="12">Cardiolipin synthase</fullName>
        <ecNumber evidence="12">2.7.8.-</ecNumber>
    </recommendedName>
</protein>
<dbReference type="GO" id="GO:0005886">
    <property type="term" value="C:plasma membrane"/>
    <property type="evidence" value="ECO:0007669"/>
    <property type="project" value="UniProtKB-SubCell"/>
</dbReference>
<evidence type="ECO:0000256" key="6">
    <source>
        <dbReference type="ARBA" id="ARBA00022737"/>
    </source>
</evidence>
<dbReference type="GO" id="GO:0032049">
    <property type="term" value="P:cardiolipin biosynthetic process"/>
    <property type="evidence" value="ECO:0007669"/>
    <property type="project" value="UniProtKB-UniRule"/>
</dbReference>
<dbReference type="AlphaFoldDB" id="A0A9D2QHA4"/>
<dbReference type="InterPro" id="IPR001736">
    <property type="entry name" value="PLipase_D/transphosphatidylase"/>
</dbReference>
<dbReference type="Gene3D" id="3.30.870.10">
    <property type="entry name" value="Endonuclease Chain A"/>
    <property type="match status" value="2"/>
</dbReference>
<evidence type="ECO:0000256" key="8">
    <source>
        <dbReference type="ARBA" id="ARBA00023098"/>
    </source>
</evidence>
<name>A0A9D2QHA4_9CORY</name>
<keyword evidence="4" id="KW-0808">Transferase</keyword>
<keyword evidence="7 13" id="KW-1133">Transmembrane helix</keyword>
<evidence type="ECO:0000256" key="10">
    <source>
        <dbReference type="ARBA" id="ARBA00023209"/>
    </source>
</evidence>
<keyword evidence="5 13" id="KW-0812">Transmembrane</keyword>
<evidence type="ECO:0000256" key="5">
    <source>
        <dbReference type="ARBA" id="ARBA00022692"/>
    </source>
</evidence>